<evidence type="ECO:0000313" key="14">
    <source>
        <dbReference type="Proteomes" id="UP001620514"/>
    </source>
</evidence>
<dbReference type="EMBL" id="JBIYDN010000039">
    <property type="protein sequence ID" value="MFK4447876.1"/>
    <property type="molecule type" value="Genomic_DNA"/>
</dbReference>
<evidence type="ECO:0000256" key="4">
    <source>
        <dbReference type="ARBA" id="ARBA00022452"/>
    </source>
</evidence>
<keyword evidence="8" id="KW-0626">Porin</keyword>
<evidence type="ECO:0000256" key="9">
    <source>
        <dbReference type="ARBA" id="ARBA00023136"/>
    </source>
</evidence>
<name>A0ABW8MVX3_9BURK</name>
<proteinExistence type="predicted"/>
<comment type="caution">
    <text evidence="13">The sequence shown here is derived from an EMBL/GenBank/DDBJ whole genome shotgun (WGS) entry which is preliminary data.</text>
</comment>
<reference evidence="13 14" key="1">
    <citation type="submission" date="2024-11" db="EMBL/GenBank/DDBJ databases">
        <title>Using genomics to understand microbial adaptation to soil warming.</title>
        <authorList>
            <person name="Deangelis K.M. PhD."/>
        </authorList>
    </citation>
    <scope>NUCLEOTIDE SEQUENCE [LARGE SCALE GENOMIC DNA]</scope>
    <source>
        <strain evidence="13 14">GAS97</strain>
    </source>
</reference>
<dbReference type="InterPro" id="IPR023614">
    <property type="entry name" value="Porin_dom_sf"/>
</dbReference>
<dbReference type="PANTHER" id="PTHR34501">
    <property type="entry name" value="PROTEIN YDDL-RELATED"/>
    <property type="match status" value="1"/>
</dbReference>
<dbReference type="Proteomes" id="UP001620514">
    <property type="component" value="Unassembled WGS sequence"/>
</dbReference>
<evidence type="ECO:0000259" key="12">
    <source>
        <dbReference type="Pfam" id="PF13609"/>
    </source>
</evidence>
<protein>
    <submittedName>
        <fullName evidence="13">Porin</fullName>
    </submittedName>
</protein>
<evidence type="ECO:0000256" key="5">
    <source>
        <dbReference type="ARBA" id="ARBA00022692"/>
    </source>
</evidence>
<feature type="signal peptide" evidence="11">
    <location>
        <begin position="1"/>
        <end position="32"/>
    </location>
</feature>
<evidence type="ECO:0000256" key="10">
    <source>
        <dbReference type="ARBA" id="ARBA00023237"/>
    </source>
</evidence>
<dbReference type="PANTHER" id="PTHR34501:SF9">
    <property type="entry name" value="MAJOR OUTER MEMBRANE PROTEIN P.IA"/>
    <property type="match status" value="1"/>
</dbReference>
<evidence type="ECO:0000256" key="11">
    <source>
        <dbReference type="SAM" id="SignalP"/>
    </source>
</evidence>
<comment type="subcellular location">
    <subcellularLocation>
        <location evidence="1">Cell outer membrane</location>
        <topology evidence="1">Multi-pass membrane protein</topology>
    </subcellularLocation>
</comment>
<feature type="domain" description="Porin" evidence="12">
    <location>
        <begin position="26"/>
        <end position="206"/>
    </location>
</feature>
<dbReference type="SUPFAM" id="SSF56935">
    <property type="entry name" value="Porins"/>
    <property type="match status" value="1"/>
</dbReference>
<evidence type="ECO:0000256" key="1">
    <source>
        <dbReference type="ARBA" id="ARBA00004571"/>
    </source>
</evidence>
<keyword evidence="9" id="KW-0472">Membrane</keyword>
<sequence length="207" mass="21573">MYKKRFSLRPGCPCPLALMTLAASGMISTAHAQSSVTLYGVIDAGIGYLSNAGGQTQISALTGTIQNNRLGFKGIEDLGGGTSAVFVLENGFSTQTGAAGQGGALFGRQAFVGLSDKKLGTLTAGLQYDMLGATLSQYETSTYLLGNYADHPFGNDRANSLRVANAVKYQSTDWNGLQFGAAYAFSNLAGNINGTGRSYSTGVSYTR</sequence>
<accession>A0ABW8MVX3</accession>
<evidence type="ECO:0000256" key="3">
    <source>
        <dbReference type="ARBA" id="ARBA00022448"/>
    </source>
</evidence>
<dbReference type="InterPro" id="IPR050298">
    <property type="entry name" value="Gram-neg_bact_OMP"/>
</dbReference>
<comment type="subunit">
    <text evidence="2">Homotrimer.</text>
</comment>
<dbReference type="Gene3D" id="2.40.160.10">
    <property type="entry name" value="Porin"/>
    <property type="match status" value="1"/>
</dbReference>
<evidence type="ECO:0000256" key="7">
    <source>
        <dbReference type="ARBA" id="ARBA00023065"/>
    </source>
</evidence>
<dbReference type="InterPro" id="IPR001702">
    <property type="entry name" value="Porin_Gram-ve"/>
</dbReference>
<dbReference type="InterPro" id="IPR033900">
    <property type="entry name" value="Gram_neg_porin_domain"/>
</dbReference>
<keyword evidence="6 11" id="KW-0732">Signal</keyword>
<dbReference type="PRINTS" id="PR00182">
    <property type="entry name" value="ECOLNEIPORIN"/>
</dbReference>
<dbReference type="InterPro" id="IPR002299">
    <property type="entry name" value="Porin_Neis"/>
</dbReference>
<dbReference type="Pfam" id="PF13609">
    <property type="entry name" value="Porin_4"/>
    <property type="match status" value="1"/>
</dbReference>
<evidence type="ECO:0000256" key="2">
    <source>
        <dbReference type="ARBA" id="ARBA00011233"/>
    </source>
</evidence>
<keyword evidence="14" id="KW-1185">Reference proteome</keyword>
<feature type="chain" id="PRO_5046835075" evidence="11">
    <location>
        <begin position="33"/>
        <end position="207"/>
    </location>
</feature>
<gene>
    <name evidence="13" type="ORF">ABH943_007915</name>
</gene>
<keyword evidence="5" id="KW-0812">Transmembrane</keyword>
<dbReference type="CDD" id="cd00342">
    <property type="entry name" value="gram_neg_porins"/>
    <property type="match status" value="1"/>
</dbReference>
<evidence type="ECO:0000256" key="8">
    <source>
        <dbReference type="ARBA" id="ARBA00023114"/>
    </source>
</evidence>
<dbReference type="PRINTS" id="PR00184">
    <property type="entry name" value="NEISSPPORIN"/>
</dbReference>
<evidence type="ECO:0000256" key="6">
    <source>
        <dbReference type="ARBA" id="ARBA00022729"/>
    </source>
</evidence>
<keyword evidence="4" id="KW-1134">Transmembrane beta strand</keyword>
<organism evidence="13 14">
    <name type="scientific">Caballeronia udeis</name>
    <dbReference type="NCBI Taxonomy" id="1232866"/>
    <lineage>
        <taxon>Bacteria</taxon>
        <taxon>Pseudomonadati</taxon>
        <taxon>Pseudomonadota</taxon>
        <taxon>Betaproteobacteria</taxon>
        <taxon>Burkholderiales</taxon>
        <taxon>Burkholderiaceae</taxon>
        <taxon>Caballeronia</taxon>
    </lineage>
</organism>
<keyword evidence="10" id="KW-0998">Cell outer membrane</keyword>
<keyword evidence="3" id="KW-0813">Transport</keyword>
<evidence type="ECO:0000313" key="13">
    <source>
        <dbReference type="EMBL" id="MFK4447876.1"/>
    </source>
</evidence>
<keyword evidence="7" id="KW-0406">Ion transport</keyword>